<comment type="caution">
    <text evidence="3">The sequence shown here is derived from an EMBL/GenBank/DDBJ whole genome shotgun (WGS) entry which is preliminary data.</text>
</comment>
<proteinExistence type="inferred from homology"/>
<evidence type="ECO:0000313" key="4">
    <source>
        <dbReference type="Proteomes" id="UP000229894"/>
    </source>
</evidence>
<sequence>MWKTLLDLFFPINCLGCGQAGQFICPACLKKIPLNQKALFGPDQARSLTGLVVANDYGYPLVKEAIYRYKYDLVKDLAEPLGWLMVQQLSVCLKISPEDTFLLAVPLHPKRLRWRGFNQAELLAQVISRQLEIPLAENILRRVKYRPSQVSVKGLRQKKDNIKDSFQLFSESSRDVPCYKGLPFRITPSPSARMCPKGRPFKSVVKMNAPGRPFGGPEERDLKNKTIILVDDVSTTGTTLAECAKALKPLQPKEIWGLVIAHG</sequence>
<evidence type="ECO:0000259" key="2">
    <source>
        <dbReference type="Pfam" id="PF00156"/>
    </source>
</evidence>
<dbReference type="InterPro" id="IPR051910">
    <property type="entry name" value="ComF/GntX_DNA_util-trans"/>
</dbReference>
<feature type="domain" description="Phosphoribosyltransferase" evidence="2">
    <location>
        <begin position="121"/>
        <end position="255"/>
    </location>
</feature>
<gene>
    <name evidence="3" type="ORF">COS49_00585</name>
</gene>
<dbReference type="AlphaFoldDB" id="A0A2M7BV50"/>
<reference evidence="4" key="1">
    <citation type="submission" date="2017-09" db="EMBL/GenBank/DDBJ databases">
        <title>Depth-based differentiation of microbial function through sediment-hosted aquifers and enrichment of novel symbionts in the deep terrestrial subsurface.</title>
        <authorList>
            <person name="Probst A.J."/>
            <person name="Ladd B."/>
            <person name="Jarett J.K."/>
            <person name="Geller-Mcgrath D.E."/>
            <person name="Sieber C.M.K."/>
            <person name="Emerson J.B."/>
            <person name="Anantharaman K."/>
            <person name="Thomas B.C."/>
            <person name="Malmstrom R."/>
            <person name="Stieglmeier M."/>
            <person name="Klingl A."/>
            <person name="Woyke T."/>
            <person name="Ryan C.M."/>
            <person name="Banfield J.F."/>
        </authorList>
    </citation>
    <scope>NUCLEOTIDE SEQUENCE [LARGE SCALE GENOMIC DNA]</scope>
</reference>
<organism evidence="3 4">
    <name type="scientific">Candidatus Portnoybacteria bacterium CG03_land_8_20_14_0_80_41_10</name>
    <dbReference type="NCBI Taxonomy" id="1974808"/>
    <lineage>
        <taxon>Bacteria</taxon>
        <taxon>Candidatus Portnoyibacteriota</taxon>
    </lineage>
</organism>
<evidence type="ECO:0000313" key="3">
    <source>
        <dbReference type="EMBL" id="PIV10428.1"/>
    </source>
</evidence>
<name>A0A2M7BV50_9BACT</name>
<dbReference type="InterPro" id="IPR000836">
    <property type="entry name" value="PRTase_dom"/>
</dbReference>
<comment type="similarity">
    <text evidence="1">Belongs to the ComF/GntX family.</text>
</comment>
<accession>A0A2M7BV50</accession>
<evidence type="ECO:0000256" key="1">
    <source>
        <dbReference type="ARBA" id="ARBA00008007"/>
    </source>
</evidence>
<dbReference type="PANTHER" id="PTHR47505:SF1">
    <property type="entry name" value="DNA UTILIZATION PROTEIN YHGH"/>
    <property type="match status" value="1"/>
</dbReference>
<dbReference type="CDD" id="cd06223">
    <property type="entry name" value="PRTases_typeI"/>
    <property type="match status" value="1"/>
</dbReference>
<dbReference type="Gene3D" id="3.40.50.2020">
    <property type="match status" value="1"/>
</dbReference>
<dbReference type="PANTHER" id="PTHR47505">
    <property type="entry name" value="DNA UTILIZATION PROTEIN YHGH"/>
    <property type="match status" value="1"/>
</dbReference>
<dbReference type="Proteomes" id="UP000229894">
    <property type="component" value="Unassembled WGS sequence"/>
</dbReference>
<protein>
    <recommendedName>
        <fullName evidence="2">Phosphoribosyltransferase domain-containing protein</fullName>
    </recommendedName>
</protein>
<dbReference type="Pfam" id="PF00156">
    <property type="entry name" value="Pribosyltran"/>
    <property type="match status" value="1"/>
</dbReference>
<dbReference type="SUPFAM" id="SSF53271">
    <property type="entry name" value="PRTase-like"/>
    <property type="match status" value="1"/>
</dbReference>
<dbReference type="EMBL" id="PEUX01000013">
    <property type="protein sequence ID" value="PIV10428.1"/>
    <property type="molecule type" value="Genomic_DNA"/>
</dbReference>
<dbReference type="InterPro" id="IPR029057">
    <property type="entry name" value="PRTase-like"/>
</dbReference>